<reference evidence="5 6" key="1">
    <citation type="journal article" date="2014" name="Genome Biol. Evol.">
        <title>The secreted proteins of Achlya hypogyna and Thraustotheca clavata identify the ancestral oomycete secretome and reveal gene acquisitions by horizontal gene transfer.</title>
        <authorList>
            <person name="Misner I."/>
            <person name="Blouin N."/>
            <person name="Leonard G."/>
            <person name="Richards T.A."/>
            <person name="Lane C.E."/>
        </authorList>
    </citation>
    <scope>NUCLEOTIDE SEQUENCE [LARGE SCALE GENOMIC DNA]</scope>
    <source>
        <strain evidence="5 6">ATCC 48635</strain>
    </source>
</reference>
<dbReference type="Gene3D" id="1.10.238.10">
    <property type="entry name" value="EF-hand"/>
    <property type="match status" value="3"/>
</dbReference>
<evidence type="ECO:0000313" key="6">
    <source>
        <dbReference type="Proteomes" id="UP000243579"/>
    </source>
</evidence>
<proteinExistence type="predicted"/>
<feature type="domain" description="EF-hand" evidence="4">
    <location>
        <begin position="146"/>
        <end position="181"/>
    </location>
</feature>
<dbReference type="InterPro" id="IPR011992">
    <property type="entry name" value="EF-hand-dom_pair"/>
</dbReference>
<dbReference type="Proteomes" id="UP000243579">
    <property type="component" value="Unassembled WGS sequence"/>
</dbReference>
<dbReference type="PROSITE" id="PS00018">
    <property type="entry name" value="EF_HAND_1"/>
    <property type="match status" value="4"/>
</dbReference>
<protein>
    <submittedName>
        <fullName evidence="5">Calcyphosin</fullName>
    </submittedName>
</protein>
<dbReference type="PANTHER" id="PTHR34524:SF6">
    <property type="entry name" value="CALCYPHOSINE LIKE"/>
    <property type="match status" value="1"/>
</dbReference>
<dbReference type="OrthoDB" id="444540at2759"/>
<dbReference type="GO" id="GO:0005509">
    <property type="term" value="F:calcium ion binding"/>
    <property type="evidence" value="ECO:0007669"/>
    <property type="project" value="InterPro"/>
</dbReference>
<keyword evidence="6" id="KW-1185">Reference proteome</keyword>
<gene>
    <name evidence="5" type="ORF">ACHHYP_10598</name>
</gene>
<keyword evidence="2" id="KW-0677">Repeat</keyword>
<evidence type="ECO:0000256" key="1">
    <source>
        <dbReference type="ARBA" id="ARBA00022723"/>
    </source>
</evidence>
<evidence type="ECO:0000259" key="4">
    <source>
        <dbReference type="PROSITE" id="PS50222"/>
    </source>
</evidence>
<comment type="caution">
    <text evidence="5">The sequence shown here is derived from an EMBL/GenBank/DDBJ whole genome shotgun (WGS) entry which is preliminary data.</text>
</comment>
<dbReference type="InterPro" id="IPR051581">
    <property type="entry name" value="Ca-bind"/>
</dbReference>
<feature type="domain" description="EF-hand" evidence="4">
    <location>
        <begin position="240"/>
        <end position="275"/>
    </location>
</feature>
<accession>A0A1V9YL34</accession>
<dbReference type="PANTHER" id="PTHR34524">
    <property type="entry name" value="CALCYPHOSIN"/>
    <property type="match status" value="1"/>
</dbReference>
<dbReference type="Pfam" id="PF13499">
    <property type="entry name" value="EF-hand_7"/>
    <property type="match status" value="2"/>
</dbReference>
<sequence length="472" mass="53134">MGWLRDLSDAHTRLKKKIHGTRIPLSPAGIRMMKVVYFTTPIIGGYFVMQWAQNRSVSNLRDLHKPPAQQNPAAFQNDSLKGLLKDIEANEGSGVMTLAGSCPLSTTKQHLLHGDRGQVMEARVDGILDKLRQIFEAKSGYRDDASQAKLLEKHFRYFDSDGSGMITFHEFTAAMVRLNFVGVQAELEGLFDRFDEDLDGTLSYAEFASVVFGLHNTATPTVLSLIDRVKVLILDHGGRNGIRTLLVILRRMDENGDGTIDKEEFHNGLLELGANPRDVEGSDLDKIFRHFDRNGDGRITLDELLRGLRGRMNKRRILLVRQAFDALDSSQDGAVTIDELASRFDTSHHPDVLSGRLRPQDALRQFLAIFEPTTDNTVNWHNFLGYYKDLSAGIDNDDEFELIVRNAWHLTGGEGWCENTTCRRVLVTHSDGRQEICEVQNDLGIGPKDKTKMIRQLFSASAHAAMYRKPTR</sequence>
<dbReference type="PROSITE" id="PS50222">
    <property type="entry name" value="EF_HAND_2"/>
    <property type="match status" value="5"/>
</dbReference>
<evidence type="ECO:0000256" key="2">
    <source>
        <dbReference type="ARBA" id="ARBA00022737"/>
    </source>
</evidence>
<dbReference type="InterPro" id="IPR002048">
    <property type="entry name" value="EF_hand_dom"/>
</dbReference>
<name>A0A1V9YL34_ACHHY</name>
<dbReference type="Pfam" id="PF13202">
    <property type="entry name" value="EF-hand_5"/>
    <property type="match status" value="1"/>
</dbReference>
<dbReference type="EMBL" id="JNBR01001510">
    <property type="protein sequence ID" value="OQR86386.1"/>
    <property type="molecule type" value="Genomic_DNA"/>
</dbReference>
<feature type="domain" description="EF-hand" evidence="4">
    <location>
        <begin position="315"/>
        <end position="350"/>
    </location>
</feature>
<dbReference type="CDD" id="cd00051">
    <property type="entry name" value="EFh"/>
    <property type="match status" value="2"/>
</dbReference>
<feature type="domain" description="EF-hand" evidence="4">
    <location>
        <begin position="279"/>
        <end position="314"/>
    </location>
</feature>
<dbReference type="STRING" id="1202772.A0A1V9YL34"/>
<evidence type="ECO:0000256" key="3">
    <source>
        <dbReference type="ARBA" id="ARBA00022837"/>
    </source>
</evidence>
<dbReference type="SMART" id="SM00054">
    <property type="entry name" value="EFh"/>
    <property type="match status" value="5"/>
</dbReference>
<evidence type="ECO:0000313" key="5">
    <source>
        <dbReference type="EMBL" id="OQR86386.1"/>
    </source>
</evidence>
<keyword evidence="3" id="KW-0106">Calcium</keyword>
<dbReference type="SUPFAM" id="SSF47473">
    <property type="entry name" value="EF-hand"/>
    <property type="match status" value="2"/>
</dbReference>
<feature type="domain" description="EF-hand" evidence="4">
    <location>
        <begin position="182"/>
        <end position="217"/>
    </location>
</feature>
<organism evidence="5 6">
    <name type="scientific">Achlya hypogyna</name>
    <name type="common">Oomycete</name>
    <name type="synonym">Protoachlya hypogyna</name>
    <dbReference type="NCBI Taxonomy" id="1202772"/>
    <lineage>
        <taxon>Eukaryota</taxon>
        <taxon>Sar</taxon>
        <taxon>Stramenopiles</taxon>
        <taxon>Oomycota</taxon>
        <taxon>Saprolegniomycetes</taxon>
        <taxon>Saprolegniales</taxon>
        <taxon>Achlyaceae</taxon>
        <taxon>Achlya</taxon>
    </lineage>
</organism>
<dbReference type="InterPro" id="IPR018247">
    <property type="entry name" value="EF_Hand_1_Ca_BS"/>
</dbReference>
<keyword evidence="1" id="KW-0479">Metal-binding</keyword>
<dbReference type="AlphaFoldDB" id="A0A1V9YL34"/>